<feature type="transmembrane region" description="Helical" evidence="8">
    <location>
        <begin position="310"/>
        <end position="331"/>
    </location>
</feature>
<organism evidence="9 10">
    <name type="scientific">Mobilicoccus caccae</name>
    <dbReference type="NCBI Taxonomy" id="1859295"/>
    <lineage>
        <taxon>Bacteria</taxon>
        <taxon>Bacillati</taxon>
        <taxon>Actinomycetota</taxon>
        <taxon>Actinomycetes</taxon>
        <taxon>Micrococcales</taxon>
        <taxon>Dermatophilaceae</taxon>
        <taxon>Mobilicoccus</taxon>
    </lineage>
</organism>
<feature type="transmembrane region" description="Helical" evidence="8">
    <location>
        <begin position="216"/>
        <end position="237"/>
    </location>
</feature>
<dbReference type="Gene3D" id="1.20.1740.10">
    <property type="entry name" value="Amino acid/polyamine transporter I"/>
    <property type="match status" value="1"/>
</dbReference>
<feature type="transmembrane region" description="Helical" evidence="8">
    <location>
        <begin position="102"/>
        <end position="123"/>
    </location>
</feature>
<dbReference type="EMBL" id="BSUO01000001">
    <property type="protein sequence ID" value="GMA42047.1"/>
    <property type="molecule type" value="Genomic_DNA"/>
</dbReference>
<feature type="transmembrane region" description="Helical" evidence="8">
    <location>
        <begin position="67"/>
        <end position="96"/>
    </location>
</feature>
<evidence type="ECO:0000256" key="1">
    <source>
        <dbReference type="ARBA" id="ARBA00004651"/>
    </source>
</evidence>
<feature type="transmembrane region" description="Helical" evidence="8">
    <location>
        <begin position="424"/>
        <end position="445"/>
    </location>
</feature>
<sequence length="462" mass="48897">MEQILEFNEAVNGFVWGPVMLLILVGTGVYLTIRSGVFQVRGFPMAMSTTIGSVIGRRAKKADEANISGFQAVSTALASTVGTGNVVGVATAITIGGPGAVFWMWISAFFGMMTKFAEIVLAMKYRETNVEGRYVGGPMYYIKNGLKQPWLAYVFAVFATLATFGIGNMTQANSIATAFETSFGTPTWLMGVIVMVLTAVVILGGIKAIARVTEKLVPFMAVFYIAISIVLLVLHAGQIIPSLVLVVHAAFDPTSALGGAAGYTIAQAIRMGIARGVFSNEAGLGSAPIAHAASNTKEPVEQGLWGIFEVFVDTLLICTMTALVILTTGVWQGEERGAALTIAAFNHGLPGTFGGIALTIGLALFAYSTILGWSYYGEKSLEFIFRGIGGTRIAIFVYRLVFVAAVYVGSVGGLHAVWDISDTLNGLMAIPNLIGVLGLSGVVIAELRSYLRRRKAGELVAD</sequence>
<keyword evidence="6 8" id="KW-1133">Transmembrane helix</keyword>
<evidence type="ECO:0000256" key="3">
    <source>
        <dbReference type="ARBA" id="ARBA00022448"/>
    </source>
</evidence>
<keyword evidence="3 8" id="KW-0813">Transport</keyword>
<feature type="transmembrane region" description="Helical" evidence="8">
    <location>
        <begin position="14"/>
        <end position="33"/>
    </location>
</feature>
<accession>A0ABQ6IY03</accession>
<dbReference type="PROSITE" id="PS00873">
    <property type="entry name" value="NA_ALANINE_SYMP"/>
    <property type="match status" value="1"/>
</dbReference>
<keyword evidence="4 8" id="KW-1003">Cell membrane</keyword>
<keyword evidence="10" id="KW-1185">Reference proteome</keyword>
<dbReference type="Proteomes" id="UP001157126">
    <property type="component" value="Unassembled WGS sequence"/>
</dbReference>
<feature type="transmembrane region" description="Helical" evidence="8">
    <location>
        <begin position="396"/>
        <end position="418"/>
    </location>
</feature>
<evidence type="ECO:0000256" key="7">
    <source>
        <dbReference type="ARBA" id="ARBA00023136"/>
    </source>
</evidence>
<evidence type="ECO:0000313" key="9">
    <source>
        <dbReference type="EMBL" id="GMA42047.1"/>
    </source>
</evidence>
<keyword evidence="8" id="KW-0769">Symport</keyword>
<evidence type="ECO:0000256" key="8">
    <source>
        <dbReference type="RuleBase" id="RU363064"/>
    </source>
</evidence>
<gene>
    <name evidence="9" type="ORF">GCM10025883_40920</name>
</gene>
<dbReference type="PRINTS" id="PR00175">
    <property type="entry name" value="NAALASMPORT"/>
</dbReference>
<comment type="subcellular location">
    <subcellularLocation>
        <location evidence="1 8">Cell membrane</location>
        <topology evidence="1 8">Multi-pass membrane protein</topology>
    </subcellularLocation>
</comment>
<dbReference type="NCBIfam" id="TIGR00835">
    <property type="entry name" value="agcS"/>
    <property type="match status" value="1"/>
</dbReference>
<feature type="transmembrane region" description="Helical" evidence="8">
    <location>
        <begin position="351"/>
        <end position="376"/>
    </location>
</feature>
<comment type="caution">
    <text evidence="9">The sequence shown here is derived from an EMBL/GenBank/DDBJ whole genome shotgun (WGS) entry which is preliminary data.</text>
</comment>
<keyword evidence="7 8" id="KW-0472">Membrane</keyword>
<protein>
    <submittedName>
        <fullName evidence="9">Transporter</fullName>
    </submittedName>
</protein>
<reference evidence="10" key="1">
    <citation type="journal article" date="2019" name="Int. J. Syst. Evol. Microbiol.">
        <title>The Global Catalogue of Microorganisms (GCM) 10K type strain sequencing project: providing services to taxonomists for standard genome sequencing and annotation.</title>
        <authorList>
            <consortium name="The Broad Institute Genomics Platform"/>
            <consortium name="The Broad Institute Genome Sequencing Center for Infectious Disease"/>
            <person name="Wu L."/>
            <person name="Ma J."/>
        </authorList>
    </citation>
    <scope>NUCLEOTIDE SEQUENCE [LARGE SCALE GENOMIC DNA]</scope>
    <source>
        <strain evidence="10">NBRC 113072</strain>
    </source>
</reference>
<feature type="transmembrane region" description="Helical" evidence="8">
    <location>
        <begin position="187"/>
        <end position="209"/>
    </location>
</feature>
<feature type="transmembrane region" description="Helical" evidence="8">
    <location>
        <begin position="150"/>
        <end position="167"/>
    </location>
</feature>
<evidence type="ECO:0000256" key="4">
    <source>
        <dbReference type="ARBA" id="ARBA00022475"/>
    </source>
</evidence>
<evidence type="ECO:0000313" key="10">
    <source>
        <dbReference type="Proteomes" id="UP001157126"/>
    </source>
</evidence>
<proteinExistence type="inferred from homology"/>
<dbReference type="Pfam" id="PF01235">
    <property type="entry name" value="Na_Ala_symp"/>
    <property type="match status" value="1"/>
</dbReference>
<evidence type="ECO:0000256" key="6">
    <source>
        <dbReference type="ARBA" id="ARBA00022989"/>
    </source>
</evidence>
<keyword evidence="5 8" id="KW-0812">Transmembrane</keyword>
<dbReference type="InterPro" id="IPR001463">
    <property type="entry name" value="Na/Ala_symport"/>
</dbReference>
<feature type="transmembrane region" description="Helical" evidence="8">
    <location>
        <begin position="243"/>
        <end position="266"/>
    </location>
</feature>
<comment type="similarity">
    <text evidence="2 8">Belongs to the alanine or glycine:cation symporter (AGCS) (TC 2.A.25) family.</text>
</comment>
<evidence type="ECO:0000256" key="5">
    <source>
        <dbReference type="ARBA" id="ARBA00022692"/>
    </source>
</evidence>
<evidence type="ECO:0000256" key="2">
    <source>
        <dbReference type="ARBA" id="ARBA00009261"/>
    </source>
</evidence>
<dbReference type="PANTHER" id="PTHR30330:SF3">
    <property type="entry name" value="TRANSCRIPTIONAL REGULATOR, LRP FAMILY"/>
    <property type="match status" value="1"/>
</dbReference>
<dbReference type="PANTHER" id="PTHR30330">
    <property type="entry name" value="AGSS FAMILY TRANSPORTER, SODIUM-ALANINE"/>
    <property type="match status" value="1"/>
</dbReference>
<name>A0ABQ6IY03_9MICO</name>
<dbReference type="RefSeq" id="WP_284305508.1">
    <property type="nucleotide sequence ID" value="NZ_BSUO01000001.1"/>
</dbReference>